<dbReference type="Proteomes" id="UP000191897">
    <property type="component" value="Unassembled WGS sequence"/>
</dbReference>
<organism evidence="1 2">
    <name type="scientific">Agrobacterium tumefaciens str. Kerr 14</name>
    <dbReference type="NCBI Taxonomy" id="1183424"/>
    <lineage>
        <taxon>Bacteria</taxon>
        <taxon>Pseudomonadati</taxon>
        <taxon>Pseudomonadota</taxon>
        <taxon>Alphaproteobacteria</taxon>
        <taxon>Hyphomicrobiales</taxon>
        <taxon>Rhizobiaceae</taxon>
        <taxon>Rhizobium/Agrobacterium group</taxon>
        <taxon>Agrobacterium</taxon>
        <taxon>Agrobacterium tumefaciens complex</taxon>
    </lineage>
</organism>
<evidence type="ECO:0000313" key="1">
    <source>
        <dbReference type="EMBL" id="CUX54185.1"/>
    </source>
</evidence>
<name>A0A1S7RL73_AGRTU</name>
<reference evidence="1 2" key="1">
    <citation type="submission" date="2016-01" db="EMBL/GenBank/DDBJ databases">
        <authorList>
            <person name="Oliw E.H."/>
        </authorList>
    </citation>
    <scope>NUCLEOTIDE SEQUENCE [LARGE SCALE GENOMIC DNA]</scope>
    <source>
        <strain evidence="1 2">Kerr 14</strain>
    </source>
</reference>
<evidence type="ECO:0000313" key="2">
    <source>
        <dbReference type="Proteomes" id="UP000191897"/>
    </source>
</evidence>
<gene>
    <name evidence="1" type="ORF">AGR4C_Lc40154</name>
</gene>
<accession>A0A1S7RL73</accession>
<dbReference type="EMBL" id="FBWC01000026">
    <property type="protein sequence ID" value="CUX54185.1"/>
    <property type="molecule type" value="Genomic_DNA"/>
</dbReference>
<proteinExistence type="predicted"/>
<sequence>MPLRSTVRKLSSNSAIETPTVSACAAVPRSTDMAAPMINFLIVFLLHGVRRRLSQPEANPKARRNLLTSRKRNNETDFLSVRYIYSIFGSNVNAFFAALLWSGAQDCDDWTFKSTHVPDRIADEGAKALFAPFPVFGRGTISR</sequence>
<protein>
    <submittedName>
        <fullName evidence="1">Uncharacterized protein</fullName>
    </submittedName>
</protein>
<dbReference type="AlphaFoldDB" id="A0A1S7RL73"/>